<name>A0AAN1EZ10_LACCA</name>
<evidence type="ECO:0000259" key="5">
    <source>
        <dbReference type="Pfam" id="PF04198"/>
    </source>
</evidence>
<reference evidence="8 10" key="2">
    <citation type="submission" date="2023-09" db="EMBL/GenBank/DDBJ databases">
        <title>Genomic characteristic of L. casei group strains isolated from clinical sources.</title>
        <authorList>
            <person name="Jarocki P."/>
        </authorList>
    </citation>
    <scope>NUCLEOTIDE SEQUENCE [LARGE SCALE GENOMIC DNA]</scope>
    <source>
        <strain evidence="8 10">LMG 24099</strain>
    </source>
</reference>
<feature type="domain" description="HTH marR-type" evidence="6">
    <location>
        <begin position="14"/>
        <end position="53"/>
    </location>
</feature>
<protein>
    <submittedName>
        <fullName evidence="7">DNA-binding transcriptional regulator</fullName>
    </submittedName>
    <submittedName>
        <fullName evidence="8">Sugar-binding transcriptional regulator</fullName>
    </submittedName>
</protein>
<dbReference type="RefSeq" id="WP_087912288.1">
    <property type="nucleotide sequence ID" value="NZ_CP017065.1"/>
</dbReference>
<dbReference type="PANTHER" id="PTHR34294">
    <property type="entry name" value="TRANSCRIPTIONAL REGULATOR-RELATED"/>
    <property type="match status" value="1"/>
</dbReference>
<dbReference type="GO" id="GO:0006352">
    <property type="term" value="P:DNA-templated transcription initiation"/>
    <property type="evidence" value="ECO:0007669"/>
    <property type="project" value="InterPro"/>
</dbReference>
<keyword evidence="2" id="KW-0805">Transcription regulation</keyword>
<dbReference type="Pfam" id="PF04198">
    <property type="entry name" value="Sugar-bind"/>
    <property type="match status" value="1"/>
</dbReference>
<gene>
    <name evidence="7" type="ORF">BGL52_08245</name>
    <name evidence="8" type="ORF">RWA16_08010</name>
</gene>
<evidence type="ECO:0000313" key="7">
    <source>
        <dbReference type="EMBL" id="ARY91743.1"/>
    </source>
</evidence>
<dbReference type="Gene3D" id="3.40.50.1360">
    <property type="match status" value="1"/>
</dbReference>
<keyword evidence="10" id="KW-1185">Reference proteome</keyword>
<reference evidence="7 9" key="1">
    <citation type="journal article" date="2017" name="Front. Immunol.">
        <title>Complete Genome Sequence of Lactobacillus casei LC5, a Potential Probiotics for Atopic Dermatitis.</title>
        <authorList>
            <person name="Kang J."/>
            <person name="Chung W.H."/>
            <person name="Lim T.J."/>
            <person name="Whon T.W."/>
            <person name="Lim S."/>
            <person name="Nam Y.D."/>
        </authorList>
    </citation>
    <scope>NUCLEOTIDE SEQUENCE [LARGE SCALE GENOMIC DNA]</scope>
    <source>
        <strain evidence="7 9">LC5</strain>
    </source>
</reference>
<evidence type="ECO:0000256" key="1">
    <source>
        <dbReference type="ARBA" id="ARBA00010466"/>
    </source>
</evidence>
<dbReference type="InterPro" id="IPR051054">
    <property type="entry name" value="SorC_transcr_regulators"/>
</dbReference>
<dbReference type="InterPro" id="IPR037171">
    <property type="entry name" value="NagB/RpiA_transferase-like"/>
</dbReference>
<dbReference type="Pfam" id="PF12802">
    <property type="entry name" value="MarR_2"/>
    <property type="match status" value="1"/>
</dbReference>
<dbReference type="Proteomes" id="UP000195609">
    <property type="component" value="Chromosome"/>
</dbReference>
<accession>A0AAN1EZ10</accession>
<evidence type="ECO:0000259" key="6">
    <source>
        <dbReference type="Pfam" id="PF12802"/>
    </source>
</evidence>
<organism evidence="7 9">
    <name type="scientific">Lacticaseibacillus casei</name>
    <name type="common">Lactobacillus casei</name>
    <dbReference type="NCBI Taxonomy" id="1582"/>
    <lineage>
        <taxon>Bacteria</taxon>
        <taxon>Bacillati</taxon>
        <taxon>Bacillota</taxon>
        <taxon>Bacilli</taxon>
        <taxon>Lactobacillales</taxon>
        <taxon>Lactobacillaceae</taxon>
        <taxon>Lacticaseibacillus</taxon>
    </lineage>
</organism>
<feature type="domain" description="Sugar-binding" evidence="5">
    <location>
        <begin position="59"/>
        <end position="311"/>
    </location>
</feature>
<dbReference type="SUPFAM" id="SSF88659">
    <property type="entry name" value="Sigma3 and sigma4 domains of RNA polymerase sigma factors"/>
    <property type="match status" value="1"/>
</dbReference>
<evidence type="ECO:0000256" key="3">
    <source>
        <dbReference type="ARBA" id="ARBA00023125"/>
    </source>
</evidence>
<comment type="similarity">
    <text evidence="1">Belongs to the SorC transcriptional regulatory family.</text>
</comment>
<keyword evidence="3 7" id="KW-0238">DNA-binding</keyword>
<dbReference type="InterPro" id="IPR007324">
    <property type="entry name" value="Sugar-bd_dom_put"/>
</dbReference>
<dbReference type="GO" id="GO:0003700">
    <property type="term" value="F:DNA-binding transcription factor activity"/>
    <property type="evidence" value="ECO:0007669"/>
    <property type="project" value="InterPro"/>
</dbReference>
<dbReference type="Proteomes" id="UP001303564">
    <property type="component" value="Chromosome"/>
</dbReference>
<dbReference type="PANTHER" id="PTHR34294:SF1">
    <property type="entry name" value="TRANSCRIPTIONAL REGULATOR LSRR"/>
    <property type="match status" value="1"/>
</dbReference>
<dbReference type="GO" id="GO:0003677">
    <property type="term" value="F:DNA binding"/>
    <property type="evidence" value="ECO:0007669"/>
    <property type="project" value="UniProtKB-KW"/>
</dbReference>
<evidence type="ECO:0000313" key="8">
    <source>
        <dbReference type="EMBL" id="WNX26378.1"/>
    </source>
</evidence>
<evidence type="ECO:0000256" key="4">
    <source>
        <dbReference type="ARBA" id="ARBA00023163"/>
    </source>
</evidence>
<evidence type="ECO:0000313" key="10">
    <source>
        <dbReference type="Proteomes" id="UP001303564"/>
    </source>
</evidence>
<dbReference type="GO" id="GO:0030246">
    <property type="term" value="F:carbohydrate binding"/>
    <property type="evidence" value="ECO:0007669"/>
    <property type="project" value="InterPro"/>
</dbReference>
<evidence type="ECO:0000313" key="9">
    <source>
        <dbReference type="Proteomes" id="UP000195609"/>
    </source>
</evidence>
<dbReference type="EMBL" id="CP136128">
    <property type="protein sequence ID" value="WNX26378.1"/>
    <property type="molecule type" value="Genomic_DNA"/>
</dbReference>
<dbReference type="AlphaFoldDB" id="A0AAN1EZ10"/>
<keyword evidence="4" id="KW-0804">Transcription</keyword>
<dbReference type="SUPFAM" id="SSF100950">
    <property type="entry name" value="NagB/RpiA/CoA transferase-like"/>
    <property type="match status" value="1"/>
</dbReference>
<sequence>MSEQPDDFVARVAYLYYVKDQTQSQIAKTINIDRSTVSRLLKRARTKGIVTVRVNHANTEIFELEEKLRQAFKLRQVVIIPSSASDSVEAKNQQLATAAAHYLKRVIKPHDRVGFAWGTTLAGMIGQLNHPVHTNAIFVPLVGGPSPKNTKYHVNAIVYDAARQFNGKALFIDAAAVQKTQALHDQIVNSQKFQPVRDAWAHLDLAFVGIGGALRQGTSRWRDLLSTQDFDELSDREVIGDCCCTFFDRNGKILRGDLFSRTIAIDPKQLKTTPNTVAVARGLSKAPAINACLRMDLINTLITDQQTAERINTLRDK</sequence>
<dbReference type="InterPro" id="IPR013324">
    <property type="entry name" value="RNA_pol_sigma_r3/r4-like"/>
</dbReference>
<dbReference type="EMBL" id="CP017065">
    <property type="protein sequence ID" value="ARY91743.1"/>
    <property type="molecule type" value="Genomic_DNA"/>
</dbReference>
<dbReference type="InterPro" id="IPR000835">
    <property type="entry name" value="HTH_MarR-typ"/>
</dbReference>
<dbReference type="Gene3D" id="1.10.10.60">
    <property type="entry name" value="Homeodomain-like"/>
    <property type="match status" value="1"/>
</dbReference>
<evidence type="ECO:0000256" key="2">
    <source>
        <dbReference type="ARBA" id="ARBA00023015"/>
    </source>
</evidence>
<proteinExistence type="inferred from homology"/>